<keyword evidence="2 6" id="KW-0349">Heme</keyword>
<dbReference type="GO" id="GO:0020037">
    <property type="term" value="F:heme binding"/>
    <property type="evidence" value="ECO:0007669"/>
    <property type="project" value="InterPro"/>
</dbReference>
<evidence type="ECO:0000313" key="9">
    <source>
        <dbReference type="EMBL" id="ADO32946.1"/>
    </source>
</evidence>
<proteinExistence type="predicted"/>
<sequence>MLRFISQVSCIAGLLLLATPAAQASDALATKSNCMACHSKNTKIVGPAFKEIATKYANDKGATDKLVQKVKKGGSGVWGPMPMPPNAGLSDTDARALVAWILQMK</sequence>
<evidence type="ECO:0000259" key="8">
    <source>
        <dbReference type="PROSITE" id="PS51007"/>
    </source>
</evidence>
<dbReference type="InterPro" id="IPR036909">
    <property type="entry name" value="Cyt_c-like_dom_sf"/>
</dbReference>
<dbReference type="SUPFAM" id="SSF46626">
    <property type="entry name" value="Cytochrome c"/>
    <property type="match status" value="1"/>
</dbReference>
<evidence type="ECO:0000256" key="5">
    <source>
        <dbReference type="ARBA" id="ARBA00023004"/>
    </source>
</evidence>
<feature type="signal peptide" evidence="7">
    <location>
        <begin position="1"/>
        <end position="24"/>
    </location>
</feature>
<dbReference type="AlphaFoldDB" id="F8QRD4"/>
<protein>
    <submittedName>
        <fullName evidence="9">Cytochrome c class I</fullName>
    </submittedName>
</protein>
<comment type="PTM">
    <text evidence="6">Binds 1 heme c group covalently per subunit.</text>
</comment>
<evidence type="ECO:0000256" key="3">
    <source>
        <dbReference type="ARBA" id="ARBA00022723"/>
    </source>
</evidence>
<dbReference type="EMBL" id="GU937734">
    <property type="protein sequence ID" value="ADO32946.1"/>
    <property type="molecule type" value="Genomic_DNA"/>
</dbReference>
<keyword evidence="4" id="KW-0249">Electron transport</keyword>
<feature type="domain" description="Cytochrome c" evidence="8">
    <location>
        <begin position="19"/>
        <end position="105"/>
    </location>
</feature>
<dbReference type="PROSITE" id="PS51007">
    <property type="entry name" value="CYTC"/>
    <property type="match status" value="1"/>
</dbReference>
<dbReference type="GO" id="GO:0009055">
    <property type="term" value="F:electron transfer activity"/>
    <property type="evidence" value="ECO:0007669"/>
    <property type="project" value="InterPro"/>
</dbReference>
<keyword evidence="5 6" id="KW-0408">Iron</keyword>
<dbReference type="PRINTS" id="PR00606">
    <property type="entry name" value="CYTCHROMECID"/>
</dbReference>
<dbReference type="Gene3D" id="1.10.760.10">
    <property type="entry name" value="Cytochrome c-like domain"/>
    <property type="match status" value="1"/>
</dbReference>
<evidence type="ECO:0000256" key="6">
    <source>
        <dbReference type="PIRSR" id="PIRSR602324-1"/>
    </source>
</evidence>
<feature type="binding site" description="axial binding residue" evidence="6">
    <location>
        <position position="38"/>
    </location>
    <ligand>
        <name>heme c</name>
        <dbReference type="ChEBI" id="CHEBI:61717"/>
    </ligand>
    <ligandPart>
        <name>Fe</name>
        <dbReference type="ChEBI" id="CHEBI:18248"/>
    </ligandPart>
</feature>
<accession>F8QRD4</accession>
<feature type="binding site" description="axial binding residue" evidence="6">
    <location>
        <position position="83"/>
    </location>
    <ligand>
        <name>heme c</name>
        <dbReference type="ChEBI" id="CHEBI:61717"/>
    </ligand>
    <ligandPart>
        <name>Fe</name>
        <dbReference type="ChEBI" id="CHEBI:18248"/>
    </ligandPart>
</feature>
<organism evidence="9">
    <name type="scientific">Acidovorax sp. GW2</name>
    <dbReference type="NCBI Taxonomy" id="446363"/>
    <lineage>
        <taxon>Bacteria</taxon>
        <taxon>Pseudomonadati</taxon>
        <taxon>Pseudomonadota</taxon>
        <taxon>Betaproteobacteria</taxon>
        <taxon>Burkholderiales</taxon>
        <taxon>Comamonadaceae</taxon>
        <taxon>Acidovorax</taxon>
    </lineage>
</organism>
<evidence type="ECO:0000256" key="2">
    <source>
        <dbReference type="ARBA" id="ARBA00022617"/>
    </source>
</evidence>
<feature type="chain" id="PRO_5003382999" evidence="7">
    <location>
        <begin position="25"/>
        <end position="105"/>
    </location>
</feature>
<gene>
    <name evidence="9" type="primary">aoxD</name>
</gene>
<dbReference type="InterPro" id="IPR002324">
    <property type="entry name" value="Cyt_c_ID"/>
</dbReference>
<keyword evidence="7" id="KW-0732">Signal</keyword>
<feature type="binding site" description="covalent" evidence="6">
    <location>
        <position position="34"/>
    </location>
    <ligand>
        <name>heme c</name>
        <dbReference type="ChEBI" id="CHEBI:61717"/>
    </ligand>
</feature>
<dbReference type="Pfam" id="PF00034">
    <property type="entry name" value="Cytochrom_C"/>
    <property type="match status" value="1"/>
</dbReference>
<evidence type="ECO:0000256" key="4">
    <source>
        <dbReference type="ARBA" id="ARBA00022982"/>
    </source>
</evidence>
<evidence type="ECO:0000256" key="1">
    <source>
        <dbReference type="ARBA" id="ARBA00022448"/>
    </source>
</evidence>
<evidence type="ECO:0000256" key="7">
    <source>
        <dbReference type="SAM" id="SignalP"/>
    </source>
</evidence>
<reference evidence="9" key="1">
    <citation type="submission" date="2010-02" db="EMBL/GenBank/DDBJ databases">
        <title>Isolation and Identification of Arsenite Oxidase Gene and Regulation Sequence in Arsenite-Oxidizing Bacterium Acidovorax sp. GW2.</title>
        <authorList>
            <person name="Zhao K."/>
            <person name="Huang Y."/>
            <person name="Wang Q."/>
            <person name="Wang G."/>
        </authorList>
    </citation>
    <scope>NUCLEOTIDE SEQUENCE</scope>
    <source>
        <strain evidence="9">GW2</strain>
    </source>
</reference>
<dbReference type="GO" id="GO:0005506">
    <property type="term" value="F:iron ion binding"/>
    <property type="evidence" value="ECO:0007669"/>
    <property type="project" value="InterPro"/>
</dbReference>
<keyword evidence="1" id="KW-0813">Transport</keyword>
<name>F8QRD4_9BURK</name>
<dbReference type="InterPro" id="IPR009056">
    <property type="entry name" value="Cyt_c-like_dom"/>
</dbReference>
<keyword evidence="3 6" id="KW-0479">Metal-binding</keyword>